<evidence type="ECO:0000313" key="2">
    <source>
        <dbReference type="EMBL" id="KXZ46224.1"/>
    </source>
</evidence>
<evidence type="ECO:0000256" key="1">
    <source>
        <dbReference type="SAM" id="MobiDB-lite"/>
    </source>
</evidence>
<dbReference type="EMBL" id="LSYV01000047">
    <property type="protein sequence ID" value="KXZ46224.1"/>
    <property type="molecule type" value="Genomic_DNA"/>
</dbReference>
<feature type="region of interest" description="Disordered" evidence="1">
    <location>
        <begin position="125"/>
        <end position="176"/>
    </location>
</feature>
<feature type="compositionally biased region" description="Low complexity" evidence="1">
    <location>
        <begin position="914"/>
        <end position="928"/>
    </location>
</feature>
<name>A0A150G8R3_GONPE</name>
<feature type="region of interest" description="Disordered" evidence="1">
    <location>
        <begin position="1022"/>
        <end position="1056"/>
    </location>
</feature>
<feature type="region of interest" description="Disordered" evidence="1">
    <location>
        <begin position="497"/>
        <end position="520"/>
    </location>
</feature>
<protein>
    <submittedName>
        <fullName evidence="2">Uncharacterized protein</fullName>
    </submittedName>
</protein>
<feature type="compositionally biased region" description="Gly residues" evidence="1">
    <location>
        <begin position="1024"/>
        <end position="1041"/>
    </location>
</feature>
<sequence>MSGTSGEPPEEAARRAYESALARVRGQDLLSKFVEEVASAATTFDPNAQPPEPGPRSLFDLPGQLELLGPDEVDGLLEELSSSDSPVAALEALSTDPHLLEDLCFGPCWPQLCGALGRLAGVAQQLGRTQPPSQQPASQGQGQGQGHDNQGNWESRRSAVEQGPAAGTATAPSVTAPAPAPALPRLSELLLALLGEAVSAVAPSSPAHAADLLAELAPRLGGSCGGGSGGAAVRVRLCPGPGPGAATALGLLAAAAASDPFVTAVSRLAHSLLSGLAAEFHTLSPGAADRAAAAVVELLTAGLASPGGGGDGGGLPKRTAGSWVGSVLGGAVGQASPAQAALGAEFEMDMTALDLLVLLDPELRWWQRLCAATHATQRLAAAAAAARLGEGLEATWERLAAAAAAGSGGSGAPTRLVACTALLAGLVRGNNLELLSCDPVPAEAGHGTGLYAAAVTATQQPQPQLMAARRRRRQRLQQMLGHLATCFCALAAGRARAVQQPPPPPQSQAESRSDESGGGRGGGASVFMLLAAEVLSAAAEHGMLLGGGEAAGGAGGGAPLTPLLGAVLQGDSEVRGAGGEDPASEAWLAAVARVLDAAAAVAPAATAAAGDVESAAHVPAAAADATAALLRRLTEYVHAYEGGGNSGGRGGAGGVRAPAGKVPAAAAGAAAGRVAAVAVPKAGPQPLPVWSRAALRLAQHRALSSLPPVAAALGALYDALCRSLQGRRPHPDVAAVAAAAAPEDDGAELLAAEAVLSYCGAADRASAATAPSPLPEQLRRPELLACAARRLCRMYDDVGATVGGHDGIVDCTLGGGARGFGGEACVRVAAKRRVAAGAGALARSCGEGRAALLAAGFSRRVLDDVMAVLRSGEYESPYLEPLPYADPLAGLTSVLADVVAWPGLMQQLSPPPAATTAAAAPATGRTRGAAGGGGGGGHRSSSNEAGGEERAAVLALLQELVAWLDPASCRAPRGLPHVDAAAVSLAALAAAVETDPRVAAAALCHPELQLRPSLQAMLAPEEVNGGGSATSGGPGSSGPGPTGDANRIGKGNGHNEGRAASSVAAIVAHSDLLLDRARALLGVVAH</sequence>
<gene>
    <name evidence="2" type="ORF">GPECTOR_46g293</name>
</gene>
<organism evidence="2 3">
    <name type="scientific">Gonium pectorale</name>
    <name type="common">Green alga</name>
    <dbReference type="NCBI Taxonomy" id="33097"/>
    <lineage>
        <taxon>Eukaryota</taxon>
        <taxon>Viridiplantae</taxon>
        <taxon>Chlorophyta</taxon>
        <taxon>core chlorophytes</taxon>
        <taxon>Chlorophyceae</taxon>
        <taxon>CS clade</taxon>
        <taxon>Chlamydomonadales</taxon>
        <taxon>Volvocaceae</taxon>
        <taxon>Gonium</taxon>
    </lineage>
</organism>
<feature type="compositionally biased region" description="Low complexity" evidence="1">
    <location>
        <begin position="163"/>
        <end position="176"/>
    </location>
</feature>
<accession>A0A150G8R3</accession>
<feature type="region of interest" description="Disordered" evidence="1">
    <location>
        <begin position="910"/>
        <end position="947"/>
    </location>
</feature>
<dbReference type="Proteomes" id="UP000075714">
    <property type="component" value="Unassembled WGS sequence"/>
</dbReference>
<keyword evidence="3" id="KW-1185">Reference proteome</keyword>
<evidence type="ECO:0000313" key="3">
    <source>
        <dbReference type="Proteomes" id="UP000075714"/>
    </source>
</evidence>
<reference evidence="3" key="1">
    <citation type="journal article" date="2016" name="Nat. Commun.">
        <title>The Gonium pectorale genome demonstrates co-option of cell cycle regulation during the evolution of multicellularity.</title>
        <authorList>
            <person name="Hanschen E.R."/>
            <person name="Marriage T.N."/>
            <person name="Ferris P.J."/>
            <person name="Hamaji T."/>
            <person name="Toyoda A."/>
            <person name="Fujiyama A."/>
            <person name="Neme R."/>
            <person name="Noguchi H."/>
            <person name="Minakuchi Y."/>
            <person name="Suzuki M."/>
            <person name="Kawai-Toyooka H."/>
            <person name="Smith D.R."/>
            <person name="Sparks H."/>
            <person name="Anderson J."/>
            <person name="Bakaric R."/>
            <person name="Luria V."/>
            <person name="Karger A."/>
            <person name="Kirschner M.W."/>
            <person name="Durand P.M."/>
            <person name="Michod R.E."/>
            <person name="Nozaki H."/>
            <person name="Olson B.J."/>
        </authorList>
    </citation>
    <scope>NUCLEOTIDE SEQUENCE [LARGE SCALE GENOMIC DNA]</scope>
    <source>
        <strain evidence="3">NIES-2863</strain>
    </source>
</reference>
<feature type="compositionally biased region" description="Gly residues" evidence="1">
    <location>
        <begin position="929"/>
        <end position="938"/>
    </location>
</feature>
<dbReference type="AlphaFoldDB" id="A0A150G8R3"/>
<feature type="region of interest" description="Disordered" evidence="1">
    <location>
        <begin position="42"/>
        <end position="61"/>
    </location>
</feature>
<proteinExistence type="predicted"/>
<comment type="caution">
    <text evidence="2">The sequence shown here is derived from an EMBL/GenBank/DDBJ whole genome shotgun (WGS) entry which is preliminary data.</text>
</comment>
<dbReference type="STRING" id="33097.A0A150G8R3"/>
<feature type="compositionally biased region" description="Low complexity" evidence="1">
    <location>
        <begin position="130"/>
        <end position="140"/>
    </location>
</feature>
<dbReference type="OrthoDB" id="540738at2759"/>